<dbReference type="Gene3D" id="1.20.1070.10">
    <property type="entry name" value="Rhodopsin 7-helix transmembrane proteins"/>
    <property type="match status" value="1"/>
</dbReference>
<feature type="transmembrane region" description="Helical" evidence="10">
    <location>
        <begin position="292"/>
        <end position="315"/>
    </location>
</feature>
<dbReference type="InterPro" id="IPR050119">
    <property type="entry name" value="CCR1-9-like"/>
</dbReference>
<dbReference type="PROSITE" id="PS50262">
    <property type="entry name" value="G_PROTEIN_RECEP_F1_2"/>
    <property type="match status" value="1"/>
</dbReference>
<evidence type="ECO:0000256" key="9">
    <source>
        <dbReference type="RuleBase" id="RU000688"/>
    </source>
</evidence>
<dbReference type="GO" id="GO:0005783">
    <property type="term" value="C:endoplasmic reticulum"/>
    <property type="evidence" value="ECO:0007669"/>
    <property type="project" value="Ensembl"/>
</dbReference>
<evidence type="ECO:0000259" key="11">
    <source>
        <dbReference type="PROSITE" id="PS50262"/>
    </source>
</evidence>
<dbReference type="GO" id="GO:0060326">
    <property type="term" value="P:cell chemotaxis"/>
    <property type="evidence" value="ECO:0000318"/>
    <property type="project" value="GO_Central"/>
</dbReference>
<dbReference type="GO" id="GO:0019722">
    <property type="term" value="P:calcium-mediated signaling"/>
    <property type="evidence" value="ECO:0000318"/>
    <property type="project" value="GO_Central"/>
</dbReference>
<evidence type="ECO:0000256" key="4">
    <source>
        <dbReference type="ARBA" id="ARBA00022989"/>
    </source>
</evidence>
<keyword evidence="7 9" id="KW-0675">Receptor</keyword>
<name>G1KP85_ANOCA</name>
<keyword evidence="2" id="KW-1003">Cell membrane</keyword>
<evidence type="ECO:0000256" key="7">
    <source>
        <dbReference type="ARBA" id="ARBA00023170"/>
    </source>
</evidence>
<dbReference type="Pfam" id="PF00001">
    <property type="entry name" value="7tm_1"/>
    <property type="match status" value="1"/>
</dbReference>
<keyword evidence="8 9" id="KW-0807">Transducer</keyword>
<evidence type="ECO:0000256" key="1">
    <source>
        <dbReference type="ARBA" id="ARBA00004651"/>
    </source>
</evidence>
<protein>
    <submittedName>
        <fullName evidence="12">C-C motif chemokine receptor 10</fullName>
    </submittedName>
</protein>
<organism evidence="12 13">
    <name type="scientific">Anolis carolinensis</name>
    <name type="common">Green anole</name>
    <name type="synonym">American chameleon</name>
    <dbReference type="NCBI Taxonomy" id="28377"/>
    <lineage>
        <taxon>Eukaryota</taxon>
        <taxon>Metazoa</taxon>
        <taxon>Chordata</taxon>
        <taxon>Craniata</taxon>
        <taxon>Vertebrata</taxon>
        <taxon>Euteleostomi</taxon>
        <taxon>Lepidosauria</taxon>
        <taxon>Squamata</taxon>
        <taxon>Bifurcata</taxon>
        <taxon>Unidentata</taxon>
        <taxon>Episquamata</taxon>
        <taxon>Toxicofera</taxon>
        <taxon>Iguania</taxon>
        <taxon>Dactyloidae</taxon>
        <taxon>Anolis</taxon>
    </lineage>
</organism>
<dbReference type="InParanoid" id="G1KP85"/>
<dbReference type="GeneID" id="100559272"/>
<dbReference type="STRING" id="28377.ENSACAP00000013578"/>
<feature type="transmembrane region" description="Helical" evidence="10">
    <location>
        <begin position="247"/>
        <end position="268"/>
    </location>
</feature>
<accession>G1KP85</accession>
<evidence type="ECO:0000256" key="10">
    <source>
        <dbReference type="SAM" id="Phobius"/>
    </source>
</evidence>
<feature type="transmembrane region" description="Helical" evidence="10">
    <location>
        <begin position="203"/>
        <end position="227"/>
    </location>
</feature>
<comment type="similarity">
    <text evidence="9">Belongs to the G-protein coupled receptor 1 family.</text>
</comment>
<dbReference type="HOGENOM" id="CLU_009579_8_3_1"/>
<dbReference type="GO" id="GO:0009897">
    <property type="term" value="C:external side of plasma membrane"/>
    <property type="evidence" value="ECO:0000318"/>
    <property type="project" value="GO_Central"/>
</dbReference>
<keyword evidence="4 10" id="KW-1133">Transmembrane helix</keyword>
<dbReference type="PANTHER" id="PTHR10489">
    <property type="entry name" value="CELL ADHESION MOLECULE"/>
    <property type="match status" value="1"/>
</dbReference>
<evidence type="ECO:0000256" key="5">
    <source>
        <dbReference type="ARBA" id="ARBA00023040"/>
    </source>
</evidence>
<dbReference type="eggNOG" id="KOG3656">
    <property type="taxonomic scope" value="Eukaryota"/>
</dbReference>
<feature type="transmembrane region" description="Helical" evidence="10">
    <location>
        <begin position="132"/>
        <end position="153"/>
    </location>
</feature>
<keyword evidence="6 10" id="KW-0472">Membrane</keyword>
<dbReference type="OrthoDB" id="8957211at2759"/>
<dbReference type="Ensembl" id="ENSACAT00000013858.4">
    <property type="protein sequence ID" value="ENSACAP00000013578.3"/>
    <property type="gene ID" value="ENSACAG00000013855.4"/>
</dbReference>
<evidence type="ECO:0000256" key="3">
    <source>
        <dbReference type="ARBA" id="ARBA00022692"/>
    </source>
</evidence>
<keyword evidence="5 9" id="KW-0297">G-protein coupled receptor</keyword>
<sequence>MAEQDPQLQELTPWTNEFPVSTEWDLWYYDASPPALPELCEKEAIRVVAHICLPVMAILFCVLGVLGNGILLLVRIRYHTIQTIGDALLLHLAFSDLLLLLTLPMGVAAMMGRWHLGTATCQGLQGLHALNFYSGFLFLTGLTLDRYVAIVRAPIAHRLRPATTCWARLGLGLIWLLSSSLALPHFLYARMEDHEGFQLCRVATVAAAISLVQVALGFVLPFVVMVVSYMAIARTLLSSPCAQSQRALWLILSLVFLFLALQLPYALLTLLDTADLMSQQVSSCKVIFHRDLALLITSGLAFARCCLNPVLHSFLGVRFRKDLRRLSRDIGCLGEWGCCGKKPRRATRQVSLTTHLEGI</sequence>
<gene>
    <name evidence="12" type="primary">CCR10</name>
</gene>
<dbReference type="SUPFAM" id="SSF81321">
    <property type="entry name" value="Family A G protein-coupled receptor-like"/>
    <property type="match status" value="1"/>
</dbReference>
<dbReference type="Proteomes" id="UP000001646">
    <property type="component" value="Chromosome 6"/>
</dbReference>
<comment type="subcellular location">
    <subcellularLocation>
        <location evidence="1">Cell membrane</location>
        <topology evidence="1">Multi-pass membrane protein</topology>
    </subcellularLocation>
</comment>
<dbReference type="PROSITE" id="PS00237">
    <property type="entry name" value="G_PROTEIN_RECEP_F1_1"/>
    <property type="match status" value="1"/>
</dbReference>
<dbReference type="KEGG" id="acs:100559272"/>
<evidence type="ECO:0000256" key="8">
    <source>
        <dbReference type="ARBA" id="ARBA00023224"/>
    </source>
</evidence>
<dbReference type="CTD" id="2826"/>
<dbReference type="GO" id="GO:0007204">
    <property type="term" value="P:positive regulation of cytosolic calcium ion concentration"/>
    <property type="evidence" value="ECO:0000318"/>
    <property type="project" value="GO_Central"/>
</dbReference>
<dbReference type="AlphaFoldDB" id="G1KP85"/>
<dbReference type="PANTHER" id="PTHR10489:SF735">
    <property type="entry name" value="C-C CHEMOKINE RECEPTOR TYPE 10"/>
    <property type="match status" value="1"/>
</dbReference>
<reference evidence="12" key="3">
    <citation type="submission" date="2025-09" db="UniProtKB">
        <authorList>
            <consortium name="Ensembl"/>
        </authorList>
    </citation>
    <scope>IDENTIFICATION</scope>
</reference>
<proteinExistence type="inferred from homology"/>
<keyword evidence="13" id="KW-1185">Reference proteome</keyword>
<evidence type="ECO:0000313" key="12">
    <source>
        <dbReference type="Ensembl" id="ENSACAP00000013578.3"/>
    </source>
</evidence>
<reference evidence="12" key="2">
    <citation type="submission" date="2025-08" db="UniProtKB">
        <authorList>
            <consortium name="Ensembl"/>
        </authorList>
    </citation>
    <scope>IDENTIFICATION</scope>
</reference>
<feature type="domain" description="G-protein coupled receptors family 1 profile" evidence="11">
    <location>
        <begin position="67"/>
        <end position="312"/>
    </location>
</feature>
<feature type="transmembrane region" description="Helical" evidence="10">
    <location>
        <begin position="88"/>
        <end position="112"/>
    </location>
</feature>
<evidence type="ECO:0000256" key="6">
    <source>
        <dbReference type="ARBA" id="ARBA00023136"/>
    </source>
</evidence>
<dbReference type="InterPro" id="IPR000276">
    <property type="entry name" value="GPCR_Rhodpsn"/>
</dbReference>
<feature type="transmembrane region" description="Helical" evidence="10">
    <location>
        <begin position="47"/>
        <end position="76"/>
    </location>
</feature>
<dbReference type="InterPro" id="IPR017452">
    <property type="entry name" value="GPCR_Rhodpsn_7TM"/>
</dbReference>
<keyword evidence="3 9" id="KW-0812">Transmembrane</keyword>
<evidence type="ECO:0000256" key="2">
    <source>
        <dbReference type="ARBA" id="ARBA00022475"/>
    </source>
</evidence>
<dbReference type="InterPro" id="IPR000355">
    <property type="entry name" value="Chemokine_rcpt"/>
</dbReference>
<dbReference type="GO" id="GO:0019957">
    <property type="term" value="F:C-C chemokine binding"/>
    <property type="evidence" value="ECO:0000318"/>
    <property type="project" value="GO_Central"/>
</dbReference>
<dbReference type="PRINTS" id="PR00237">
    <property type="entry name" value="GPCRRHODOPSN"/>
</dbReference>
<dbReference type="GO" id="GO:0006955">
    <property type="term" value="P:immune response"/>
    <property type="evidence" value="ECO:0000318"/>
    <property type="project" value="GO_Central"/>
</dbReference>
<reference evidence="12 13" key="1">
    <citation type="submission" date="2009-12" db="EMBL/GenBank/DDBJ databases">
        <title>The Genome Sequence of Anolis carolinensis (Green Anole Lizard).</title>
        <authorList>
            <consortium name="The Genome Sequencing Platform"/>
            <person name="Di Palma F."/>
            <person name="Alfoldi J."/>
            <person name="Heiman D."/>
            <person name="Young S."/>
            <person name="Grabherr M."/>
            <person name="Johnson J."/>
            <person name="Lander E.S."/>
            <person name="Lindblad-Toh K."/>
        </authorList>
    </citation>
    <scope>NUCLEOTIDE SEQUENCE [LARGE SCALE GENOMIC DNA]</scope>
    <source>
        <strain evidence="12 13">JBL SC #1</strain>
    </source>
</reference>
<dbReference type="Bgee" id="ENSACAG00000013855">
    <property type="expression patterns" value="Expressed in lung"/>
</dbReference>
<evidence type="ECO:0000313" key="13">
    <source>
        <dbReference type="Proteomes" id="UP000001646"/>
    </source>
</evidence>
<dbReference type="GeneTree" id="ENSGT01030000234667"/>
<feature type="transmembrane region" description="Helical" evidence="10">
    <location>
        <begin position="165"/>
        <end position="183"/>
    </location>
</feature>
<dbReference type="GO" id="GO:0016493">
    <property type="term" value="F:C-C chemokine receptor activity"/>
    <property type="evidence" value="ECO:0000318"/>
    <property type="project" value="GO_Central"/>
</dbReference>
<dbReference type="PRINTS" id="PR00657">
    <property type="entry name" value="CCCHEMOKINER"/>
</dbReference>